<dbReference type="GO" id="GO:0030170">
    <property type="term" value="F:pyridoxal phosphate binding"/>
    <property type="evidence" value="ECO:0007669"/>
    <property type="project" value="InterPro"/>
</dbReference>
<dbReference type="AlphaFoldDB" id="A0A3G1L0M6"/>
<reference evidence="6 7" key="1">
    <citation type="submission" date="2016-10" db="EMBL/GenBank/DDBJ databases">
        <title>Complete Genome Sequence of Peptococcaceae strain DCMF.</title>
        <authorList>
            <person name="Edwards R.J."/>
            <person name="Holland S.I."/>
            <person name="Deshpande N.P."/>
            <person name="Wong Y.K."/>
            <person name="Ertan H."/>
            <person name="Manefield M."/>
            <person name="Russell T.L."/>
            <person name="Lee M.J."/>
        </authorList>
    </citation>
    <scope>NUCLEOTIDE SEQUENCE [LARGE SCALE GENOMIC DNA]</scope>
    <source>
        <strain evidence="6 7">DCMF</strain>
    </source>
</reference>
<feature type="domain" description="DUF3417" evidence="5">
    <location>
        <begin position="13"/>
        <end position="120"/>
    </location>
</feature>
<keyword evidence="7" id="KW-1185">Reference proteome</keyword>
<comment type="catalytic activity">
    <reaction evidence="1">
        <text>[(1-&gt;4)-alpha-D-glucosyl](n) + phosphate = [(1-&gt;4)-alpha-D-glucosyl](n-1) + alpha-D-glucose 1-phosphate</text>
        <dbReference type="Rhea" id="RHEA:41732"/>
        <dbReference type="Rhea" id="RHEA-COMP:9584"/>
        <dbReference type="Rhea" id="RHEA-COMP:9586"/>
        <dbReference type="ChEBI" id="CHEBI:15444"/>
        <dbReference type="ChEBI" id="CHEBI:43474"/>
        <dbReference type="ChEBI" id="CHEBI:58601"/>
        <dbReference type="EC" id="2.4.1.1"/>
    </reaction>
</comment>
<dbReference type="Proteomes" id="UP000323521">
    <property type="component" value="Chromosome"/>
</dbReference>
<evidence type="ECO:0000256" key="2">
    <source>
        <dbReference type="ARBA" id="ARBA00006047"/>
    </source>
</evidence>
<dbReference type="GO" id="GO:0005975">
    <property type="term" value="P:carbohydrate metabolic process"/>
    <property type="evidence" value="ECO:0007669"/>
    <property type="project" value="InterPro"/>
</dbReference>
<name>A0A3G1L0M6_FORW1</name>
<evidence type="ECO:0000313" key="7">
    <source>
        <dbReference type="Proteomes" id="UP000323521"/>
    </source>
</evidence>
<gene>
    <name evidence="6" type="ORF">DCMF_28755</name>
</gene>
<dbReference type="OrthoDB" id="9760804at2"/>
<dbReference type="PIRSF" id="PIRSF000460">
    <property type="entry name" value="Pprylas_GlgP"/>
    <property type="match status" value="1"/>
</dbReference>
<dbReference type="EMBL" id="CP017634">
    <property type="protein sequence ID" value="ATW28217.1"/>
    <property type="molecule type" value="Genomic_DNA"/>
</dbReference>
<dbReference type="RefSeq" id="WP_148137628.1">
    <property type="nucleotide sequence ID" value="NZ_CP017634.1"/>
</dbReference>
<dbReference type="InterPro" id="IPR024517">
    <property type="entry name" value="Glycogen_phosphorylase_DUF3417"/>
</dbReference>
<proteinExistence type="inferred from homology"/>
<accession>A0A3G1L0M6</accession>
<dbReference type="InterPro" id="IPR052182">
    <property type="entry name" value="Glycogen/Maltodextrin_Phosph"/>
</dbReference>
<dbReference type="KEGG" id="fwa:DCMF_28755"/>
<dbReference type="SUPFAM" id="SSF53756">
    <property type="entry name" value="UDP-Glycosyltransferase/glycogen phosphorylase"/>
    <property type="match status" value="1"/>
</dbReference>
<evidence type="ECO:0000256" key="4">
    <source>
        <dbReference type="PIRSR" id="PIRSR000460-1"/>
    </source>
</evidence>
<dbReference type="GO" id="GO:0008184">
    <property type="term" value="F:glycogen phosphorylase activity"/>
    <property type="evidence" value="ECO:0007669"/>
    <property type="project" value="InterPro"/>
</dbReference>
<protein>
    <submittedName>
        <fullName evidence="6">Alpha-glucan phosphorylase</fullName>
    </submittedName>
</protein>
<dbReference type="InterPro" id="IPR011834">
    <property type="entry name" value="Agluc_phsphrylas"/>
</dbReference>
<dbReference type="PANTHER" id="PTHR42655:SF1">
    <property type="entry name" value="GLYCOGEN PHOSPHORYLASE"/>
    <property type="match status" value="1"/>
</dbReference>
<keyword evidence="3" id="KW-0021">Allosteric enzyme</keyword>
<dbReference type="NCBIfam" id="TIGR02094">
    <property type="entry name" value="more_P_ylases"/>
    <property type="match status" value="1"/>
</dbReference>
<dbReference type="Pfam" id="PF11897">
    <property type="entry name" value="DUF3417"/>
    <property type="match status" value="1"/>
</dbReference>
<dbReference type="Pfam" id="PF00343">
    <property type="entry name" value="Phosphorylase"/>
    <property type="match status" value="1"/>
</dbReference>
<sequence>MTYFRTGSMMSDLPENISRLGEMAYNLWFSWHPEAQELFRILDKQLWQEVNHNPVKLLLYLYPERLEKAAADPSYLARYHKVMESFDHYLNGNTWFKENAPQDSSFLVAYFSAELGIHESAPVYSGGLGVLAGDHCKSSSDLGLPLVGVGLLYKNGYFGQRITREGWQEAIYPLIDFREIPVTPCTRQDGSHLLVPVEVAERTVSVKVWQQEVGRTRLYLLDTDIPLNQDQDRRITSQLYGGDQSTRLSQEIILGIGGVRALRELGWSPTVWHINEGHAAFLILERIRELVLKGLTFFTAAEAVKANTVFTTHTPVPAGHDVFAQEMITRYLCHIRSDMKVDPDTFLSLGWDEQRHVYNMTKLALSNSSYTNAVSRLHARVSKELFSDLYPNIPGEEIPIHAVTNGVHLETWAAPEMTALFEEYLGSDWQSRLTDAHLWQKIHQIPDPVLWETHQKLKDQMIHFVRSNLYRRMKRNFEPVESLRESLNKLGPQVLTIGFARRFASYKRANLLLKDRERLAKLLNSPGRPVVMIFAGKAHPADHPGQQIIKQLCDLEKEEGFRGRVIFVENYDLHAARHLLHGVDLWLNTPRRPMEASGTSGQKAAVNGVLNCSILDGWWPEAYNGKNGFAIGSEQDFANDNIQDEENLHALFDILEQVIIPCYYQESAGIPSKWIRHMKESLGTIPRFFNTDRMVKEYYEDFYLPCSQRAKLFSDQNFQVAAETQTLKQLLRENWCSIDFQSVRVEQPPHLPAGPDLVVEADIHLGPIAPKDVVVEVYTKKAGETGLENVVLLPMSVTEDFGNGTYRFRRTIEMTPGAAKYALRVRPHCPYFAHTFELPLVKWTDIF</sequence>
<evidence type="ECO:0000256" key="1">
    <source>
        <dbReference type="ARBA" id="ARBA00001275"/>
    </source>
</evidence>
<evidence type="ECO:0000313" key="6">
    <source>
        <dbReference type="EMBL" id="ATW28217.1"/>
    </source>
</evidence>
<dbReference type="Gene3D" id="3.40.50.2000">
    <property type="entry name" value="Glycogen Phosphorylase B"/>
    <property type="match status" value="3"/>
</dbReference>
<keyword evidence="4" id="KW-0663">Pyridoxal phosphate</keyword>
<dbReference type="PANTHER" id="PTHR42655">
    <property type="entry name" value="GLYCOGEN PHOSPHORYLASE"/>
    <property type="match status" value="1"/>
</dbReference>
<evidence type="ECO:0000256" key="3">
    <source>
        <dbReference type="ARBA" id="ARBA00022533"/>
    </source>
</evidence>
<organism evidence="6 7">
    <name type="scientific">Formimonas warabiya</name>
    <dbReference type="NCBI Taxonomy" id="1761012"/>
    <lineage>
        <taxon>Bacteria</taxon>
        <taxon>Bacillati</taxon>
        <taxon>Bacillota</taxon>
        <taxon>Clostridia</taxon>
        <taxon>Eubacteriales</taxon>
        <taxon>Peptococcaceae</taxon>
        <taxon>Candidatus Formimonas</taxon>
    </lineage>
</organism>
<evidence type="ECO:0000259" key="5">
    <source>
        <dbReference type="Pfam" id="PF11897"/>
    </source>
</evidence>
<comment type="similarity">
    <text evidence="2">Belongs to the glycogen phosphorylase family.</text>
</comment>
<dbReference type="InterPro" id="IPR000811">
    <property type="entry name" value="Glyco_trans_35"/>
</dbReference>
<feature type="modified residue" description="N6-(pyridoxal phosphate)lysine" evidence="4">
    <location>
        <position position="603"/>
    </location>
</feature>